<evidence type="ECO:0008006" key="5">
    <source>
        <dbReference type="Google" id="ProtNLM"/>
    </source>
</evidence>
<comment type="caution">
    <text evidence="3">The sequence shown here is derived from an EMBL/GenBank/DDBJ whole genome shotgun (WGS) entry which is preliminary data.</text>
</comment>
<sequence>MTVIRPSDEYLEQPYYRHLAEGTLHLNCCNDCGAAHHPPSPICPKCRSFNTGWKPASGRATLNSFAEARHAVHPMLGPKVPYVITLVDLEEGVRLVSGIPEGMRFDLKVGMPLECKVIRFDEAFALPYFLPVGEGGA</sequence>
<dbReference type="GeneID" id="92503399"/>
<feature type="domain" description="ChsH2 rubredoxin-like zinc ribbon" evidence="2">
    <location>
        <begin position="19"/>
        <end position="50"/>
    </location>
</feature>
<dbReference type="InterPro" id="IPR022002">
    <property type="entry name" value="ChsH2_Znr"/>
</dbReference>
<keyword evidence="4" id="KW-1185">Reference proteome</keyword>
<dbReference type="Gene3D" id="6.10.30.10">
    <property type="match status" value="1"/>
</dbReference>
<evidence type="ECO:0000313" key="3">
    <source>
        <dbReference type="EMBL" id="EAU48639.1"/>
    </source>
</evidence>
<dbReference type="RefSeq" id="WP_007802197.1">
    <property type="nucleotide sequence ID" value="NZ_DS022277.1"/>
</dbReference>
<dbReference type="InterPro" id="IPR012340">
    <property type="entry name" value="NA-bd_OB-fold"/>
</dbReference>
<dbReference type="EMBL" id="AATQ01000001">
    <property type="protein sequence ID" value="EAU48639.1"/>
    <property type="molecule type" value="Genomic_DNA"/>
</dbReference>
<organism evidence="3 4">
    <name type="scientific">Salipiger bermudensis (strain DSM 26914 / JCM 13377 / KCTC 12554 / HTCC2601)</name>
    <name type="common">Pelagibaca bermudensis</name>
    <dbReference type="NCBI Taxonomy" id="314265"/>
    <lineage>
        <taxon>Bacteria</taxon>
        <taxon>Pseudomonadati</taxon>
        <taxon>Pseudomonadota</taxon>
        <taxon>Alphaproteobacteria</taxon>
        <taxon>Rhodobacterales</taxon>
        <taxon>Roseobacteraceae</taxon>
        <taxon>Salipiger</taxon>
    </lineage>
</organism>
<gene>
    <name evidence="3" type="ORF">R2601_03663</name>
</gene>
<name>Q0FWB3_SALBH</name>
<dbReference type="OrthoDB" id="3182121at2"/>
<dbReference type="eggNOG" id="COG1545">
    <property type="taxonomic scope" value="Bacteria"/>
</dbReference>
<dbReference type="HOGENOM" id="CLU_119412_1_2_5"/>
<feature type="domain" description="ChsH2 C-terminal OB-fold" evidence="1">
    <location>
        <begin position="53"/>
        <end position="114"/>
    </location>
</feature>
<dbReference type="Pfam" id="PF01796">
    <property type="entry name" value="OB_ChsH2_C"/>
    <property type="match status" value="1"/>
</dbReference>
<dbReference type="STRING" id="314265.R2601_03663"/>
<dbReference type="Proteomes" id="UP000006230">
    <property type="component" value="Unassembled WGS sequence"/>
</dbReference>
<reference evidence="3 4" key="1">
    <citation type="journal article" date="2010" name="J. Bacteriol.">
        <title>Genome sequences of Pelagibaca bermudensis HTCC2601T and Maritimibacter alkaliphilus HTCC2654T, the type strains of two marine Roseobacter genera.</title>
        <authorList>
            <person name="Thrash J.C."/>
            <person name="Cho J.C."/>
            <person name="Ferriera S."/>
            <person name="Johnson J."/>
            <person name="Vergin K.L."/>
            <person name="Giovannoni S.J."/>
        </authorList>
    </citation>
    <scope>NUCLEOTIDE SEQUENCE [LARGE SCALE GENOMIC DNA]</scope>
    <source>
        <strain evidence="4">DSM 26914 / JCM 13377 / KCTC 12554 / HTCC2601</strain>
    </source>
</reference>
<evidence type="ECO:0000259" key="2">
    <source>
        <dbReference type="Pfam" id="PF12172"/>
    </source>
</evidence>
<dbReference type="InterPro" id="IPR052513">
    <property type="entry name" value="Thioester_dehydratase-like"/>
</dbReference>
<evidence type="ECO:0000313" key="4">
    <source>
        <dbReference type="Proteomes" id="UP000006230"/>
    </source>
</evidence>
<dbReference type="SUPFAM" id="SSF50249">
    <property type="entry name" value="Nucleic acid-binding proteins"/>
    <property type="match status" value="1"/>
</dbReference>
<dbReference type="AlphaFoldDB" id="Q0FWB3"/>
<dbReference type="InterPro" id="IPR002878">
    <property type="entry name" value="ChsH2_C"/>
</dbReference>
<evidence type="ECO:0000259" key="1">
    <source>
        <dbReference type="Pfam" id="PF01796"/>
    </source>
</evidence>
<proteinExistence type="predicted"/>
<dbReference type="PANTHER" id="PTHR34075:SF5">
    <property type="entry name" value="BLR3430 PROTEIN"/>
    <property type="match status" value="1"/>
</dbReference>
<dbReference type="PANTHER" id="PTHR34075">
    <property type="entry name" value="BLR3430 PROTEIN"/>
    <property type="match status" value="1"/>
</dbReference>
<dbReference type="Pfam" id="PF12172">
    <property type="entry name" value="zf-ChsH2"/>
    <property type="match status" value="1"/>
</dbReference>
<protein>
    <recommendedName>
        <fullName evidence="5">DUF35 domain-containing protein</fullName>
    </recommendedName>
</protein>
<accession>Q0FWB3</accession>